<accession>A0AAW9SHS1</accession>
<proteinExistence type="predicted"/>
<dbReference type="RefSeq" id="WP_346823142.1">
    <property type="nucleotide sequence ID" value="NZ_JBDKWZ010000013.1"/>
</dbReference>
<evidence type="ECO:0000313" key="2">
    <source>
        <dbReference type="EMBL" id="MEN7550361.1"/>
    </source>
</evidence>
<dbReference type="Pfam" id="PF19515">
    <property type="entry name" value="DUF6048"/>
    <property type="match status" value="1"/>
</dbReference>
<dbReference type="EMBL" id="JBDKWZ010000013">
    <property type="protein sequence ID" value="MEN7550361.1"/>
    <property type="molecule type" value="Genomic_DNA"/>
</dbReference>
<dbReference type="Proteomes" id="UP001403385">
    <property type="component" value="Unassembled WGS sequence"/>
</dbReference>
<evidence type="ECO:0000256" key="1">
    <source>
        <dbReference type="SAM" id="SignalP"/>
    </source>
</evidence>
<keyword evidence="3" id="KW-1185">Reference proteome</keyword>
<gene>
    <name evidence="2" type="ORF">AAG747_20755</name>
</gene>
<keyword evidence="1" id="KW-0732">Signal</keyword>
<feature type="chain" id="PRO_5043544399" evidence="1">
    <location>
        <begin position="22"/>
        <end position="246"/>
    </location>
</feature>
<dbReference type="InterPro" id="IPR046111">
    <property type="entry name" value="DUF6048"/>
</dbReference>
<organism evidence="2 3">
    <name type="scientific">Rapidithrix thailandica</name>
    <dbReference type="NCBI Taxonomy" id="413964"/>
    <lineage>
        <taxon>Bacteria</taxon>
        <taxon>Pseudomonadati</taxon>
        <taxon>Bacteroidota</taxon>
        <taxon>Cytophagia</taxon>
        <taxon>Cytophagales</taxon>
        <taxon>Flammeovirgaceae</taxon>
        <taxon>Rapidithrix</taxon>
    </lineage>
</organism>
<sequence>MYRYFINICLLWVLASGIGLAQQTGAPQPEKTVEPTAPQKKLKEPFHWEINSVGLGVDLAPLVLTSLNDQVTRYEAYTDLLLSRTWLVSAAYGRHQTQRADRAQTFDYESKGSYLRFGIDYNFLRKASKTDMITLGLRYAHATFDHAGTSLIDSSYWGGGELHTQVNGVSANIVELAGGIQVNLFRHFYLGSSFRFMILASVSDSPTLNVADIPEYGPRKEGNSTRMGYNFFVMYRLPIGPRKPGN</sequence>
<reference evidence="2 3" key="1">
    <citation type="submission" date="2024-04" db="EMBL/GenBank/DDBJ databases">
        <title>Novel genus in family Flammeovirgaceae.</title>
        <authorList>
            <person name="Nguyen T.H."/>
            <person name="Vuong T.Q."/>
            <person name="Le H."/>
            <person name="Kim S.-G."/>
        </authorList>
    </citation>
    <scope>NUCLEOTIDE SEQUENCE [LARGE SCALE GENOMIC DNA]</scope>
    <source>
        <strain evidence="2 3">JCM 23209</strain>
    </source>
</reference>
<evidence type="ECO:0000313" key="3">
    <source>
        <dbReference type="Proteomes" id="UP001403385"/>
    </source>
</evidence>
<feature type="signal peptide" evidence="1">
    <location>
        <begin position="1"/>
        <end position="21"/>
    </location>
</feature>
<name>A0AAW9SHS1_9BACT</name>
<protein>
    <submittedName>
        <fullName evidence="2">DUF6048 family protein</fullName>
    </submittedName>
</protein>
<comment type="caution">
    <text evidence="2">The sequence shown here is derived from an EMBL/GenBank/DDBJ whole genome shotgun (WGS) entry which is preliminary data.</text>
</comment>
<dbReference type="AlphaFoldDB" id="A0AAW9SHS1"/>